<dbReference type="RefSeq" id="WP_131007320.1">
    <property type="nucleotide sequence ID" value="NZ_BFAX01000003.1"/>
</dbReference>
<keyword evidence="6" id="KW-0378">Hydrolase</keyword>
<keyword evidence="3" id="KW-0238">DNA-binding</keyword>
<dbReference type="PANTHER" id="PTHR30408:SF12">
    <property type="entry name" value="TYPE I RESTRICTION ENZYME MJAVIII SPECIFICITY SUBUNIT"/>
    <property type="match status" value="1"/>
</dbReference>
<comment type="similarity">
    <text evidence="1">Belongs to the type-I restriction system S methylase family.</text>
</comment>
<evidence type="ECO:0000256" key="1">
    <source>
        <dbReference type="ARBA" id="ARBA00010923"/>
    </source>
</evidence>
<dbReference type="GO" id="GO:0009035">
    <property type="term" value="F:type I site-specific deoxyribonuclease activity"/>
    <property type="evidence" value="ECO:0007669"/>
    <property type="project" value="UniProtKB-EC"/>
</dbReference>
<dbReference type="InterPro" id="IPR000055">
    <property type="entry name" value="Restrct_endonuc_typeI_TRD"/>
</dbReference>
<dbReference type="GO" id="GO:0003677">
    <property type="term" value="F:DNA binding"/>
    <property type="evidence" value="ECO:0007669"/>
    <property type="project" value="UniProtKB-KW"/>
</dbReference>
<dbReference type="InterPro" id="IPR044946">
    <property type="entry name" value="Restrct_endonuc_typeI_TRD_sf"/>
</dbReference>
<dbReference type="GO" id="GO:0009307">
    <property type="term" value="P:DNA restriction-modification system"/>
    <property type="evidence" value="ECO:0007669"/>
    <property type="project" value="UniProtKB-KW"/>
</dbReference>
<sequence length="417" mass="48859">MSDVKNLIKAKKPWEVEGVEWKEVRLGEIAKEIKSGGTPSRKNKEYWENGTIPWVKIKDIPEEGYVNDTEEKITEKGLNNSSAKLLPKGTILFTIFATIGHVGILNIEATTNQAIAGIIPKKEYDNKYLYWVLLKFGQELKERGRGGAQNNVNLTFLKNLKIPIPFRNGKPDLETQKKIVEYIETNFEKIDRILEKKKKELEFLDELWESVLEHAFKPKEGEEWREVRFLDKIDLLKGKKPKEVLKQKQKNALPYLTLDYFREKKIKEYIPIEENKILRVQKGDLVIIADGSRSGELFFCDIEGVLVSTMAKLEIKEHDLSKKYVFWFLNTYFEHLNKSKYTATPHVNKNFLKNLKIPLPFHNNQPDLEKQKEIAQYLDNVYQKIKTLKEKIQNQIIQLEELKESILDEVFRHDKAR</sequence>
<keyword evidence="4" id="KW-0175">Coiled coil</keyword>
<dbReference type="Proteomes" id="UP000290527">
    <property type="component" value="Unassembled WGS sequence"/>
</dbReference>
<dbReference type="EC" id="3.1.21.3" evidence="6"/>
<evidence type="ECO:0000256" key="2">
    <source>
        <dbReference type="ARBA" id="ARBA00022747"/>
    </source>
</evidence>
<feature type="domain" description="Type I restriction modification DNA specificity" evidence="5">
    <location>
        <begin position="19"/>
        <end position="202"/>
    </location>
</feature>
<dbReference type="OrthoDB" id="84651at2157"/>
<dbReference type="Gene3D" id="3.90.220.20">
    <property type="entry name" value="DNA methylase specificity domains"/>
    <property type="match status" value="2"/>
</dbReference>
<reference evidence="6 7" key="1">
    <citation type="journal article" date="2019" name="Int. J. Syst. Evol. Microbiol.">
        <title>Methanofervidicoccus abyssi gen. nov., sp. nov., a hydrogenotrophic methanogen, isolated from a hydrothermal vent chimney in the Mid-Cayman Spreading Center, the Caribbean Sea.</title>
        <authorList>
            <person name="Sakai S."/>
            <person name="Takaki Y."/>
            <person name="Miyazaki M."/>
            <person name="Ogawara M."/>
            <person name="Yanagawa K."/>
            <person name="Miyazaki J."/>
            <person name="Takai K."/>
        </authorList>
    </citation>
    <scope>NUCLEOTIDE SEQUENCE [LARGE SCALE GENOMIC DNA]</scope>
    <source>
        <strain evidence="6 7">HHB</strain>
    </source>
</reference>
<protein>
    <submittedName>
        <fullName evidence="6">Type I restriction enzyme, S subunit</fullName>
        <ecNumber evidence="6">3.1.21.3</ecNumber>
    </submittedName>
</protein>
<feature type="coiled-coil region" evidence="4">
    <location>
        <begin position="378"/>
        <end position="409"/>
    </location>
</feature>
<dbReference type="PANTHER" id="PTHR30408">
    <property type="entry name" value="TYPE-1 RESTRICTION ENZYME ECOKI SPECIFICITY PROTEIN"/>
    <property type="match status" value="1"/>
</dbReference>
<accession>A0A401HQK5</accession>
<dbReference type="InterPro" id="IPR052021">
    <property type="entry name" value="Type-I_RS_S_subunit"/>
</dbReference>
<dbReference type="AlphaFoldDB" id="A0A401HQK5"/>
<evidence type="ECO:0000256" key="3">
    <source>
        <dbReference type="ARBA" id="ARBA00023125"/>
    </source>
</evidence>
<evidence type="ECO:0000259" key="5">
    <source>
        <dbReference type="Pfam" id="PF01420"/>
    </source>
</evidence>
<evidence type="ECO:0000256" key="4">
    <source>
        <dbReference type="SAM" id="Coils"/>
    </source>
</evidence>
<dbReference type="Pfam" id="PF01420">
    <property type="entry name" value="Methylase_S"/>
    <property type="match status" value="2"/>
</dbReference>
<dbReference type="CDD" id="cd17296">
    <property type="entry name" value="RMtype1_S_MmaC5ORF1169P_TRD1-CR1_like"/>
    <property type="match status" value="1"/>
</dbReference>
<feature type="domain" description="Type I restriction modification DNA specificity" evidence="5">
    <location>
        <begin position="222"/>
        <end position="396"/>
    </location>
</feature>
<evidence type="ECO:0000313" key="6">
    <source>
        <dbReference type="EMBL" id="GBF36554.1"/>
    </source>
</evidence>
<dbReference type="EMBL" id="BFAX01000003">
    <property type="protein sequence ID" value="GBF36554.1"/>
    <property type="molecule type" value="Genomic_DNA"/>
</dbReference>
<dbReference type="SUPFAM" id="SSF116734">
    <property type="entry name" value="DNA methylase specificity domain"/>
    <property type="match status" value="2"/>
</dbReference>
<keyword evidence="7" id="KW-1185">Reference proteome</keyword>
<evidence type="ECO:0000313" key="7">
    <source>
        <dbReference type="Proteomes" id="UP000290527"/>
    </source>
</evidence>
<proteinExistence type="inferred from homology"/>
<name>A0A401HQK5_9EURY</name>
<keyword evidence="2" id="KW-0680">Restriction system</keyword>
<comment type="caution">
    <text evidence="6">The sequence shown here is derived from an EMBL/GenBank/DDBJ whole genome shotgun (WGS) entry which is preliminary data.</text>
</comment>
<gene>
    <name evidence="6" type="ORF">MHHB_P0784</name>
</gene>
<organism evidence="6 7">
    <name type="scientific">Methanofervidicoccus abyssi</name>
    <dbReference type="NCBI Taxonomy" id="2082189"/>
    <lineage>
        <taxon>Archaea</taxon>
        <taxon>Methanobacteriati</taxon>
        <taxon>Methanobacteriota</taxon>
        <taxon>Methanomada group</taxon>
        <taxon>Methanococci</taxon>
        <taxon>Methanococcales</taxon>
        <taxon>Methanofervidicoccus</taxon>
    </lineage>
</organism>